<dbReference type="AlphaFoldDB" id="A0A1M4DVG4"/>
<protein>
    <submittedName>
        <fullName evidence="1">Uncharacterized protein</fullName>
    </submittedName>
</protein>
<dbReference type="RefSeq" id="WP_225269980.1">
    <property type="nucleotide sequence ID" value="NZ_CP084058.1"/>
</dbReference>
<sequence>MDNEDHYEAVIGMMMDGVKELESHQGTFFLEKAAAWRQAADVIAEVREYYRSW</sequence>
<reference evidence="1" key="1">
    <citation type="submission" date="2016-04" db="EMBL/GenBank/DDBJ databases">
        <authorList>
            <person name="Evans L.H."/>
            <person name="Alamgir A."/>
            <person name="Owens N."/>
            <person name="Weber N.D."/>
            <person name="Virtaneva K."/>
            <person name="Barbian K."/>
            <person name="Babar A."/>
            <person name="Rosenke K."/>
        </authorList>
    </citation>
    <scope>NUCLEOTIDE SEQUENCE</scope>
    <source>
        <strain evidence="1">Nono1</strain>
    </source>
</reference>
<evidence type="ECO:0000313" key="1">
    <source>
        <dbReference type="EMBL" id="SBO90559.1"/>
    </source>
</evidence>
<name>A0A1M4DVG4_9ACTN</name>
<proteinExistence type="predicted"/>
<organism evidence="1">
    <name type="scientific">Nonomuraea gerenzanensis</name>
    <dbReference type="NCBI Taxonomy" id="93944"/>
    <lineage>
        <taxon>Bacteria</taxon>
        <taxon>Bacillati</taxon>
        <taxon>Actinomycetota</taxon>
        <taxon>Actinomycetes</taxon>
        <taxon>Streptosporangiales</taxon>
        <taxon>Streptosporangiaceae</taxon>
        <taxon>Nonomuraea</taxon>
    </lineage>
</organism>
<accession>A0A1M4DVG4</accession>
<dbReference type="EMBL" id="LT559118">
    <property type="protein sequence ID" value="SBO90559.1"/>
    <property type="molecule type" value="Genomic_DNA"/>
</dbReference>
<gene>
    <name evidence="1" type="ORF">BN4615_P73</name>
</gene>